<dbReference type="InterPro" id="IPR014729">
    <property type="entry name" value="Rossmann-like_a/b/a_fold"/>
</dbReference>
<comment type="caution">
    <text evidence="1">The sequence shown here is derived from an EMBL/GenBank/DDBJ whole genome shotgun (WGS) entry which is preliminary data.</text>
</comment>
<reference evidence="1" key="1">
    <citation type="journal article" date="2014" name="Front. Microbiol.">
        <title>High frequency of phylogenetically diverse reductive dehalogenase-homologous genes in deep subseafloor sedimentary metagenomes.</title>
        <authorList>
            <person name="Kawai M."/>
            <person name="Futagami T."/>
            <person name="Toyoda A."/>
            <person name="Takaki Y."/>
            <person name="Nishi S."/>
            <person name="Hori S."/>
            <person name="Arai W."/>
            <person name="Tsubouchi T."/>
            <person name="Morono Y."/>
            <person name="Uchiyama I."/>
            <person name="Ito T."/>
            <person name="Fujiyama A."/>
            <person name="Inagaki F."/>
            <person name="Takami H."/>
        </authorList>
    </citation>
    <scope>NUCLEOTIDE SEQUENCE</scope>
    <source>
        <strain evidence="1">Expedition CK06-06</strain>
    </source>
</reference>
<sequence length="142" mass="16179">MEISYNSMMLADGNKLEFLRDQKIVVTWTGGLDSTSLIALLLLEYNCTVLPLFVARGQKNYEEERASIEHFSKKFSRKFKSFHDTFEVNVPVPAKAFKEKYGKNQLILVLRNSDLINQAIRYAVCENVAYIAVGSNIEDTFG</sequence>
<evidence type="ECO:0008006" key="2">
    <source>
        <dbReference type="Google" id="ProtNLM"/>
    </source>
</evidence>
<evidence type="ECO:0000313" key="1">
    <source>
        <dbReference type="EMBL" id="GAH77923.1"/>
    </source>
</evidence>
<dbReference type="EMBL" id="BARU01037812">
    <property type="protein sequence ID" value="GAH77923.1"/>
    <property type="molecule type" value="Genomic_DNA"/>
</dbReference>
<gene>
    <name evidence="1" type="ORF">S03H2_58854</name>
</gene>
<dbReference type="SUPFAM" id="SSF52402">
    <property type="entry name" value="Adenine nucleotide alpha hydrolases-like"/>
    <property type="match status" value="1"/>
</dbReference>
<protein>
    <recommendedName>
        <fullName evidence="2">Asparagine synthetase domain-containing protein</fullName>
    </recommendedName>
</protein>
<name>X1K754_9ZZZZ</name>
<dbReference type="Gene3D" id="3.40.50.620">
    <property type="entry name" value="HUPs"/>
    <property type="match status" value="1"/>
</dbReference>
<accession>X1K754</accession>
<dbReference type="AlphaFoldDB" id="X1K754"/>
<organism evidence="1">
    <name type="scientific">marine sediment metagenome</name>
    <dbReference type="NCBI Taxonomy" id="412755"/>
    <lineage>
        <taxon>unclassified sequences</taxon>
        <taxon>metagenomes</taxon>
        <taxon>ecological metagenomes</taxon>
    </lineage>
</organism>
<proteinExistence type="predicted"/>